<name>A0A7D9MX58_9MYRT</name>
<dbReference type="GO" id="GO:1990904">
    <property type="term" value="C:ribonucleoprotein complex"/>
    <property type="evidence" value="ECO:0007669"/>
    <property type="project" value="UniProtKB-KW"/>
</dbReference>
<dbReference type="Pfam" id="PF00338">
    <property type="entry name" value="Ribosomal_S10"/>
    <property type="match status" value="1"/>
</dbReference>
<feature type="domain" description="Small ribosomal subunit protein uS10" evidence="4">
    <location>
        <begin position="50"/>
        <end position="138"/>
    </location>
</feature>
<keyword evidence="3" id="KW-0687">Ribonucleoprotein</keyword>
<accession>A0A7D9MX58</accession>
<evidence type="ECO:0000313" key="5">
    <source>
        <dbReference type="EMBL" id="QLA48235.1"/>
    </source>
</evidence>
<geneLocation type="mitochondrion" evidence="5"/>
<dbReference type="SMART" id="SM01403">
    <property type="entry name" value="Ribosomal_S10"/>
    <property type="match status" value="1"/>
</dbReference>
<dbReference type="Gene3D" id="3.30.70.600">
    <property type="entry name" value="Ribosomal protein S10 domain"/>
    <property type="match status" value="1"/>
</dbReference>
<dbReference type="PANTHER" id="PTHR11700">
    <property type="entry name" value="30S RIBOSOMAL PROTEIN S10 FAMILY MEMBER"/>
    <property type="match status" value="1"/>
</dbReference>
<protein>
    <submittedName>
        <fullName evidence="5">Ribosomal protein S10</fullName>
    </submittedName>
</protein>
<dbReference type="GO" id="GO:0005840">
    <property type="term" value="C:ribosome"/>
    <property type="evidence" value="ECO:0007669"/>
    <property type="project" value="UniProtKB-KW"/>
</dbReference>
<keyword evidence="2 5" id="KW-0689">Ribosomal protein</keyword>
<evidence type="ECO:0000256" key="3">
    <source>
        <dbReference type="ARBA" id="ARBA00023274"/>
    </source>
</evidence>
<evidence type="ECO:0000256" key="1">
    <source>
        <dbReference type="ARBA" id="ARBA00007102"/>
    </source>
</evidence>
<reference evidence="5" key="2">
    <citation type="submission" date="2020-02" db="EMBL/GenBank/DDBJ databases">
        <authorList>
            <person name="Chen X.H."/>
        </authorList>
    </citation>
    <scope>NUCLEOTIDE SEQUENCE</scope>
</reference>
<dbReference type="InterPro" id="IPR036838">
    <property type="entry name" value="Ribosomal_uS10_dom_sf"/>
</dbReference>
<evidence type="ECO:0000256" key="2">
    <source>
        <dbReference type="ARBA" id="ARBA00022980"/>
    </source>
</evidence>
<dbReference type="EMBL" id="MT043351">
    <property type="protein sequence ID" value="QLA48235.1"/>
    <property type="molecule type" value="Genomic_DNA"/>
</dbReference>
<comment type="similarity">
    <text evidence="1">Belongs to the universal ribosomal protein uS10 family.</text>
</comment>
<dbReference type="PRINTS" id="PR00971">
    <property type="entry name" value="RIBOSOMALS10"/>
</dbReference>
<gene>
    <name evidence="5" type="primary">rps10</name>
</gene>
<dbReference type="GO" id="GO:0003735">
    <property type="term" value="F:structural constituent of ribosome"/>
    <property type="evidence" value="ECO:0007669"/>
    <property type="project" value="InterPro"/>
</dbReference>
<dbReference type="InterPro" id="IPR001848">
    <property type="entry name" value="Ribosomal_uS10"/>
</dbReference>
<evidence type="ECO:0000259" key="4">
    <source>
        <dbReference type="SMART" id="SM01403"/>
    </source>
</evidence>
<dbReference type="GO" id="GO:0006412">
    <property type="term" value="P:translation"/>
    <property type="evidence" value="ECO:0007669"/>
    <property type="project" value="InterPro"/>
</dbReference>
<reference evidence="5" key="1">
    <citation type="journal article" date="2020" name="Mitochondrial DNA Part B Resour">
        <title>Complete mitochondrial genome of Medinilla magnifica (Myrtales, Melastomataceae).</title>
        <authorList>
            <person name="Wu H.-H."/>
            <person name="Zhao X.-H."/>
            <person name="Zong X.-Y."/>
            <person name="Ding R."/>
            <person name="Chen X.-H."/>
        </authorList>
    </citation>
    <scope>NUCLEOTIDE SEQUENCE</scope>
</reference>
<dbReference type="InterPro" id="IPR027486">
    <property type="entry name" value="Ribosomal_uS10_dom"/>
</dbReference>
<sequence length="164" mass="19454">MGLAYKPCCFGLGKPRSLRSECCWMLLINRPGREVSQKERPPKVTTTKIRIVIRSFDHPFLENHLWGLPPYTRKIGLPESRVNYTVLRSPHIDKKSREQFEIEIKKQFLVIKTERHELRKKFFRLKRQRIFGAQYEILFSCKTRSELGKVQRLLRSKIIALTLS</sequence>
<organism evidence="5">
    <name type="scientific">Medinilla magnifica</name>
    <dbReference type="NCBI Taxonomy" id="1799599"/>
    <lineage>
        <taxon>Eukaryota</taxon>
        <taxon>Viridiplantae</taxon>
        <taxon>Streptophyta</taxon>
        <taxon>Embryophyta</taxon>
        <taxon>Tracheophyta</taxon>
        <taxon>Spermatophyta</taxon>
        <taxon>Magnoliopsida</taxon>
        <taxon>eudicotyledons</taxon>
        <taxon>Gunneridae</taxon>
        <taxon>Pentapetalae</taxon>
        <taxon>rosids</taxon>
        <taxon>malvids</taxon>
        <taxon>Myrtales</taxon>
        <taxon>Melastomataceae</taxon>
        <taxon>Melastomatoideae</taxon>
        <taxon>Dissochaeteae</taxon>
        <taxon>Medinilla</taxon>
    </lineage>
</organism>
<dbReference type="AlphaFoldDB" id="A0A7D9MX58"/>
<proteinExistence type="inferred from homology"/>
<dbReference type="FunFam" id="3.30.70.600:FF:000007">
    <property type="entry name" value="Ribosomal protein S10"/>
    <property type="match status" value="1"/>
</dbReference>
<keyword evidence="5" id="KW-0496">Mitochondrion</keyword>
<dbReference type="SUPFAM" id="SSF54999">
    <property type="entry name" value="Ribosomal protein S10"/>
    <property type="match status" value="1"/>
</dbReference>